<feature type="transmembrane region" description="Helical" evidence="11">
    <location>
        <begin position="270"/>
        <end position="287"/>
    </location>
</feature>
<evidence type="ECO:0000256" key="7">
    <source>
        <dbReference type="ARBA" id="ARBA00022989"/>
    </source>
</evidence>
<dbReference type="EMBL" id="BMML01000022">
    <property type="protein sequence ID" value="GGN34111.1"/>
    <property type="molecule type" value="Genomic_DNA"/>
</dbReference>
<keyword evidence="13" id="KW-1185">Reference proteome</keyword>
<dbReference type="CDD" id="cd06579">
    <property type="entry name" value="TM_PBP1_transp_AraH_like"/>
    <property type="match status" value="1"/>
</dbReference>
<evidence type="ECO:0000256" key="5">
    <source>
        <dbReference type="ARBA" id="ARBA00022519"/>
    </source>
</evidence>
<comment type="function">
    <text evidence="9">Part of the ABC transporter complex LsrABCD involved in autoinducer 2 (AI-2) import. Probably responsible for the translocation of the substrate across the membrane.</text>
</comment>
<keyword evidence="3" id="KW-0813">Transport</keyword>
<evidence type="ECO:0000256" key="9">
    <source>
        <dbReference type="ARBA" id="ARBA00025439"/>
    </source>
</evidence>
<dbReference type="GO" id="GO:0005886">
    <property type="term" value="C:plasma membrane"/>
    <property type="evidence" value="ECO:0007669"/>
    <property type="project" value="UniProtKB-SubCell"/>
</dbReference>
<name>A0A917XK00_9ACTN</name>
<dbReference type="AlphaFoldDB" id="A0A917XK00"/>
<dbReference type="PANTHER" id="PTHR32196:SF29">
    <property type="entry name" value="AUTOINDUCER 2 IMPORT SYSTEM PERMEASE PROTEIN LSRC"/>
    <property type="match status" value="1"/>
</dbReference>
<feature type="transmembrane region" description="Helical" evidence="11">
    <location>
        <begin position="41"/>
        <end position="59"/>
    </location>
</feature>
<evidence type="ECO:0000313" key="12">
    <source>
        <dbReference type="EMBL" id="GGN34111.1"/>
    </source>
</evidence>
<accession>A0A917XK00</accession>
<dbReference type="InterPro" id="IPR001851">
    <property type="entry name" value="ABC_transp_permease"/>
</dbReference>
<feature type="transmembrane region" description="Helical" evidence="11">
    <location>
        <begin position="97"/>
        <end position="121"/>
    </location>
</feature>
<reference evidence="12" key="2">
    <citation type="submission" date="2020-09" db="EMBL/GenBank/DDBJ databases">
        <authorList>
            <person name="Sun Q."/>
            <person name="Zhou Y."/>
        </authorList>
    </citation>
    <scope>NUCLEOTIDE SEQUENCE</scope>
    <source>
        <strain evidence="12">CGMCC 4.7110</strain>
    </source>
</reference>
<dbReference type="PANTHER" id="PTHR32196">
    <property type="entry name" value="ABC TRANSPORTER PERMEASE PROTEIN YPHD-RELATED-RELATED"/>
    <property type="match status" value="1"/>
</dbReference>
<keyword evidence="8 11" id="KW-0472">Membrane</keyword>
<evidence type="ECO:0000256" key="2">
    <source>
        <dbReference type="ARBA" id="ARBA00011262"/>
    </source>
</evidence>
<evidence type="ECO:0000256" key="3">
    <source>
        <dbReference type="ARBA" id="ARBA00022448"/>
    </source>
</evidence>
<evidence type="ECO:0000256" key="6">
    <source>
        <dbReference type="ARBA" id="ARBA00022692"/>
    </source>
</evidence>
<comment type="subunit">
    <text evidence="2">The complex is composed of two ATP-binding proteins (LsrA), two transmembrane proteins (LsrC and LsrD) and a solute-binding protein (LsrB).</text>
</comment>
<evidence type="ECO:0000256" key="8">
    <source>
        <dbReference type="ARBA" id="ARBA00023136"/>
    </source>
</evidence>
<feature type="transmembrane region" description="Helical" evidence="11">
    <location>
        <begin position="299"/>
        <end position="318"/>
    </location>
</feature>
<dbReference type="Proteomes" id="UP000653411">
    <property type="component" value="Unassembled WGS sequence"/>
</dbReference>
<evidence type="ECO:0000313" key="13">
    <source>
        <dbReference type="Proteomes" id="UP000653411"/>
    </source>
</evidence>
<keyword evidence="6 11" id="KW-0812">Transmembrane</keyword>
<keyword evidence="7 11" id="KW-1133">Transmembrane helix</keyword>
<feature type="transmembrane region" description="Helical" evidence="11">
    <location>
        <begin position="216"/>
        <end position="238"/>
    </location>
</feature>
<dbReference type="Pfam" id="PF02653">
    <property type="entry name" value="BPD_transp_2"/>
    <property type="match status" value="1"/>
</dbReference>
<evidence type="ECO:0000256" key="10">
    <source>
        <dbReference type="ARBA" id="ARBA00039382"/>
    </source>
</evidence>
<protein>
    <recommendedName>
        <fullName evidence="10">Autoinducer 2 import system permease protein LsrC</fullName>
    </recommendedName>
</protein>
<evidence type="ECO:0000256" key="1">
    <source>
        <dbReference type="ARBA" id="ARBA00004651"/>
    </source>
</evidence>
<organism evidence="12 13">
    <name type="scientific">Streptomyces fuscichromogenes</name>
    <dbReference type="NCBI Taxonomy" id="1324013"/>
    <lineage>
        <taxon>Bacteria</taxon>
        <taxon>Bacillati</taxon>
        <taxon>Actinomycetota</taxon>
        <taxon>Actinomycetes</taxon>
        <taxon>Kitasatosporales</taxon>
        <taxon>Streptomycetaceae</taxon>
        <taxon>Streptomyces</taxon>
    </lineage>
</organism>
<reference evidence="12" key="1">
    <citation type="journal article" date="2014" name="Int. J. Syst. Evol. Microbiol.">
        <title>Complete genome sequence of Corynebacterium casei LMG S-19264T (=DSM 44701T), isolated from a smear-ripened cheese.</title>
        <authorList>
            <consortium name="US DOE Joint Genome Institute (JGI-PGF)"/>
            <person name="Walter F."/>
            <person name="Albersmeier A."/>
            <person name="Kalinowski J."/>
            <person name="Ruckert C."/>
        </authorList>
    </citation>
    <scope>NUCLEOTIDE SEQUENCE</scope>
    <source>
        <strain evidence="12">CGMCC 4.7110</strain>
    </source>
</reference>
<dbReference type="RefSeq" id="WP_189267329.1">
    <property type="nucleotide sequence ID" value="NZ_BMML01000022.1"/>
</dbReference>
<sequence length="324" mass="32462">MNALDFLRGLLGKRPYAFAGLLALLLLVVNTALQPAFLAFGNWAAVLASFAPLAVAAMASTPAILSGGGGIDISIGPLLTLIDIVIVANLLPNGLTSPFVVIPVCLAIGAAIGAVNGVLVAVLRFQPVVATLCANIVIGGLATQVQGDTVPSGSTSWTKDLAGSFGPVPGALLTIGAPLVIWWALSRTPFVKALYAVGGDDATAFSAGVNVPKVRIAAYSLGGLYAGIAGIALMSLISEGAASMSAQYTLLAIAAVALGGTSLAGGRGSLLGSLLGAASIYLINNLLNVVRVSTLWSTAIYGAMLLFAVVVGAVLTNARRRAVA</sequence>
<comment type="caution">
    <text evidence="12">The sequence shown here is derived from an EMBL/GenBank/DDBJ whole genome shotgun (WGS) entry which is preliminary data.</text>
</comment>
<feature type="transmembrane region" description="Helical" evidence="11">
    <location>
        <begin position="244"/>
        <end position="263"/>
    </location>
</feature>
<gene>
    <name evidence="12" type="ORF">GCM10011578_074600</name>
</gene>
<feature type="transmembrane region" description="Helical" evidence="11">
    <location>
        <begin position="71"/>
        <end position="91"/>
    </location>
</feature>
<keyword evidence="4" id="KW-1003">Cell membrane</keyword>
<dbReference type="GO" id="GO:0022857">
    <property type="term" value="F:transmembrane transporter activity"/>
    <property type="evidence" value="ECO:0007669"/>
    <property type="project" value="InterPro"/>
</dbReference>
<comment type="subcellular location">
    <subcellularLocation>
        <location evidence="1">Cell membrane</location>
        <topology evidence="1">Multi-pass membrane protein</topology>
    </subcellularLocation>
</comment>
<proteinExistence type="predicted"/>
<feature type="transmembrane region" description="Helical" evidence="11">
    <location>
        <begin position="165"/>
        <end position="185"/>
    </location>
</feature>
<keyword evidence="5" id="KW-0997">Cell inner membrane</keyword>
<evidence type="ECO:0000256" key="11">
    <source>
        <dbReference type="SAM" id="Phobius"/>
    </source>
</evidence>
<evidence type="ECO:0000256" key="4">
    <source>
        <dbReference type="ARBA" id="ARBA00022475"/>
    </source>
</evidence>